<keyword evidence="5 8" id="KW-0812">Transmembrane</keyword>
<name>A0A644TVE4_9ZZZZ</name>
<dbReference type="EMBL" id="VSSQ01000055">
    <property type="protein sequence ID" value="MPL70855.1"/>
    <property type="molecule type" value="Genomic_DNA"/>
</dbReference>
<keyword evidence="4" id="KW-0997">Cell inner membrane</keyword>
<organism evidence="10">
    <name type="scientific">bioreactor metagenome</name>
    <dbReference type="NCBI Taxonomy" id="1076179"/>
    <lineage>
        <taxon>unclassified sequences</taxon>
        <taxon>metagenomes</taxon>
        <taxon>ecological metagenomes</taxon>
    </lineage>
</organism>
<evidence type="ECO:0000256" key="8">
    <source>
        <dbReference type="SAM" id="Phobius"/>
    </source>
</evidence>
<keyword evidence="2" id="KW-0813">Transport</keyword>
<dbReference type="PANTHER" id="PTHR35011">
    <property type="entry name" value="2,3-DIKETO-L-GULONATE TRAP TRANSPORTER SMALL PERMEASE PROTEIN YIAM"/>
    <property type="match status" value="1"/>
</dbReference>
<dbReference type="InterPro" id="IPR007387">
    <property type="entry name" value="TRAP_DctQ"/>
</dbReference>
<feature type="domain" description="Tripartite ATP-independent periplasmic transporters DctQ component" evidence="9">
    <location>
        <begin position="27"/>
        <end position="154"/>
    </location>
</feature>
<comment type="caution">
    <text evidence="10">The sequence shown here is derived from an EMBL/GenBank/DDBJ whole genome shotgun (WGS) entry which is preliminary data.</text>
</comment>
<keyword evidence="7 8" id="KW-0472">Membrane</keyword>
<feature type="transmembrane region" description="Helical" evidence="8">
    <location>
        <begin position="12"/>
        <end position="39"/>
    </location>
</feature>
<dbReference type="Pfam" id="PF04290">
    <property type="entry name" value="DctQ"/>
    <property type="match status" value="1"/>
</dbReference>
<feature type="transmembrane region" description="Helical" evidence="8">
    <location>
        <begin position="91"/>
        <end position="112"/>
    </location>
</feature>
<feature type="transmembrane region" description="Helical" evidence="8">
    <location>
        <begin position="51"/>
        <end position="68"/>
    </location>
</feature>
<dbReference type="GO" id="GO:0005886">
    <property type="term" value="C:plasma membrane"/>
    <property type="evidence" value="ECO:0007669"/>
    <property type="project" value="UniProtKB-SubCell"/>
</dbReference>
<evidence type="ECO:0000313" key="10">
    <source>
        <dbReference type="EMBL" id="MPL70855.1"/>
    </source>
</evidence>
<dbReference type="AlphaFoldDB" id="A0A644TVE4"/>
<keyword evidence="3" id="KW-1003">Cell membrane</keyword>
<keyword evidence="6 8" id="KW-1133">Transmembrane helix</keyword>
<dbReference type="GO" id="GO:0022857">
    <property type="term" value="F:transmembrane transporter activity"/>
    <property type="evidence" value="ECO:0007669"/>
    <property type="project" value="TreeGrafter"/>
</dbReference>
<evidence type="ECO:0000256" key="4">
    <source>
        <dbReference type="ARBA" id="ARBA00022519"/>
    </source>
</evidence>
<dbReference type="GO" id="GO:0015740">
    <property type="term" value="P:C4-dicarboxylate transport"/>
    <property type="evidence" value="ECO:0007669"/>
    <property type="project" value="TreeGrafter"/>
</dbReference>
<proteinExistence type="predicted"/>
<evidence type="ECO:0000256" key="1">
    <source>
        <dbReference type="ARBA" id="ARBA00004429"/>
    </source>
</evidence>
<dbReference type="PANTHER" id="PTHR35011:SF2">
    <property type="entry name" value="2,3-DIKETO-L-GULONATE TRAP TRANSPORTER SMALL PERMEASE PROTEIN YIAM"/>
    <property type="match status" value="1"/>
</dbReference>
<evidence type="ECO:0000256" key="7">
    <source>
        <dbReference type="ARBA" id="ARBA00023136"/>
    </source>
</evidence>
<evidence type="ECO:0000256" key="2">
    <source>
        <dbReference type="ARBA" id="ARBA00022448"/>
    </source>
</evidence>
<feature type="transmembrane region" description="Helical" evidence="8">
    <location>
        <begin position="132"/>
        <end position="153"/>
    </location>
</feature>
<protein>
    <recommendedName>
        <fullName evidence="9">Tripartite ATP-independent periplasmic transporters DctQ component domain-containing protein</fullName>
    </recommendedName>
</protein>
<evidence type="ECO:0000259" key="9">
    <source>
        <dbReference type="Pfam" id="PF04290"/>
    </source>
</evidence>
<gene>
    <name evidence="10" type="ORF">SDC9_16617</name>
</gene>
<sequence>MKEAILKIVNGLHILLMELAKLFILAMILIIFANVVLRYVFNSGILWSEEVALLLAVWFIFISMGLGIKQKLNIVINLVPRDKIPLWLNKGLDLLTEIIVIFVGIIMIVYGARLVGFTMTSIMPATKWPAGILYVVVPFAGLITTLEAILHIVGWDSYDRNVDEYLAGARRLKDLFGGKHG</sequence>
<evidence type="ECO:0000256" key="3">
    <source>
        <dbReference type="ARBA" id="ARBA00022475"/>
    </source>
</evidence>
<accession>A0A644TVE4</accession>
<evidence type="ECO:0000256" key="5">
    <source>
        <dbReference type="ARBA" id="ARBA00022692"/>
    </source>
</evidence>
<evidence type="ECO:0000256" key="6">
    <source>
        <dbReference type="ARBA" id="ARBA00022989"/>
    </source>
</evidence>
<reference evidence="10" key="1">
    <citation type="submission" date="2019-08" db="EMBL/GenBank/DDBJ databases">
        <authorList>
            <person name="Kucharzyk K."/>
            <person name="Murdoch R.W."/>
            <person name="Higgins S."/>
            <person name="Loffler F."/>
        </authorList>
    </citation>
    <scope>NUCLEOTIDE SEQUENCE</scope>
</reference>
<dbReference type="InterPro" id="IPR055348">
    <property type="entry name" value="DctQ"/>
</dbReference>
<comment type="subcellular location">
    <subcellularLocation>
        <location evidence="1">Cell inner membrane</location>
        <topology evidence="1">Multi-pass membrane protein</topology>
    </subcellularLocation>
</comment>